<dbReference type="PROSITE" id="PS51099">
    <property type="entry name" value="PTS_EIIB_TYPE_2"/>
    <property type="match status" value="1"/>
</dbReference>
<feature type="domain" description="PTS EIIB type-2" evidence="7">
    <location>
        <begin position="421"/>
        <end position="509"/>
    </location>
</feature>
<dbReference type="InterPro" id="IPR013196">
    <property type="entry name" value="HTH_11"/>
</dbReference>
<feature type="domain" description="PTS EIIA type-2" evidence="6">
    <location>
        <begin position="514"/>
        <end position="653"/>
    </location>
</feature>
<dbReference type="InterPro" id="IPR007737">
    <property type="entry name" value="Mga_HTH"/>
</dbReference>
<dbReference type="Pfam" id="PF00874">
    <property type="entry name" value="PRD"/>
    <property type="match status" value="2"/>
</dbReference>
<dbReference type="Gene3D" id="1.10.1790.10">
    <property type="entry name" value="PRD domain"/>
    <property type="match status" value="2"/>
</dbReference>
<dbReference type="CDD" id="cd05568">
    <property type="entry name" value="PTS_IIB_bgl_like"/>
    <property type="match status" value="1"/>
</dbReference>
<protein>
    <submittedName>
        <fullName evidence="9">Transcription antiterminator</fullName>
    </submittedName>
</protein>
<proteinExistence type="predicted"/>
<dbReference type="EMBL" id="VTPS01000013">
    <property type="protein sequence ID" value="TZE81519.1"/>
    <property type="molecule type" value="Genomic_DNA"/>
</dbReference>
<dbReference type="PANTHER" id="PTHR30185:SF13">
    <property type="entry name" value="LICABCH OPERON REGULATOR-RELATED"/>
    <property type="match status" value="1"/>
</dbReference>
<comment type="caution">
    <text evidence="9">The sequence shown here is derived from an EMBL/GenBank/DDBJ whole genome shotgun (WGS) entry which is preliminary data.</text>
</comment>
<dbReference type="Gene3D" id="1.10.10.10">
    <property type="entry name" value="Winged helix-like DNA-binding domain superfamily/Winged helix DNA-binding domain"/>
    <property type="match status" value="2"/>
</dbReference>
<dbReference type="SUPFAM" id="SSF63520">
    <property type="entry name" value="PTS-regulatory domain, PRD"/>
    <property type="match status" value="2"/>
</dbReference>
<accession>A0A5D8QBJ0</accession>
<dbReference type="Pfam" id="PF02302">
    <property type="entry name" value="PTS_IIB"/>
    <property type="match status" value="1"/>
</dbReference>
<dbReference type="InterPro" id="IPR036390">
    <property type="entry name" value="WH_DNA-bd_sf"/>
</dbReference>
<evidence type="ECO:0000256" key="4">
    <source>
        <dbReference type="ARBA" id="ARBA00023159"/>
    </source>
</evidence>
<keyword evidence="2" id="KW-0677">Repeat</keyword>
<dbReference type="InterPro" id="IPR036388">
    <property type="entry name" value="WH-like_DNA-bd_sf"/>
</dbReference>
<evidence type="ECO:0000256" key="1">
    <source>
        <dbReference type="ARBA" id="ARBA00022679"/>
    </source>
</evidence>
<organism evidence="9 10">
    <name type="scientific">Calorimonas adulescens</name>
    <dbReference type="NCBI Taxonomy" id="2606906"/>
    <lineage>
        <taxon>Bacteria</taxon>
        <taxon>Bacillati</taxon>
        <taxon>Bacillota</taxon>
        <taxon>Clostridia</taxon>
        <taxon>Thermoanaerobacterales</taxon>
        <taxon>Thermoanaerobacteraceae</taxon>
        <taxon>Calorimonas</taxon>
    </lineage>
</organism>
<dbReference type="PANTHER" id="PTHR30185">
    <property type="entry name" value="CRYPTIC BETA-GLUCOSIDE BGL OPERON ANTITERMINATOR"/>
    <property type="match status" value="1"/>
</dbReference>
<evidence type="ECO:0000259" key="8">
    <source>
        <dbReference type="PROSITE" id="PS51372"/>
    </source>
</evidence>
<gene>
    <name evidence="9" type="ORF">FWJ32_09260</name>
</gene>
<reference evidence="9 10" key="1">
    <citation type="submission" date="2019-08" db="EMBL/GenBank/DDBJ databases">
        <title>Calorimonas adulescens gen. nov., sp. nov., an anaerobic thermophilic bacterium from Sakhalin hot spring.</title>
        <authorList>
            <person name="Khomyakova M.A."/>
            <person name="Merkel A.Y."/>
            <person name="Novikov A."/>
            <person name="Bonch-Osmolovskaya E.A."/>
            <person name="Slobodkin A.I."/>
        </authorList>
    </citation>
    <scope>NUCLEOTIDE SEQUENCE [LARGE SCALE GENOMIC DNA]</scope>
    <source>
        <strain evidence="9 10">A05MB</strain>
    </source>
</reference>
<dbReference type="PROSITE" id="PS51372">
    <property type="entry name" value="PRD_2"/>
    <property type="match status" value="2"/>
</dbReference>
<dbReference type="InterPro" id="IPR036634">
    <property type="entry name" value="PRD_sf"/>
</dbReference>
<dbReference type="SUPFAM" id="SSF55804">
    <property type="entry name" value="Phoshotransferase/anion transport protein"/>
    <property type="match status" value="1"/>
</dbReference>
<dbReference type="InterPro" id="IPR002178">
    <property type="entry name" value="PTS_EIIA_type-2_dom"/>
</dbReference>
<evidence type="ECO:0000259" key="7">
    <source>
        <dbReference type="PROSITE" id="PS51099"/>
    </source>
</evidence>
<dbReference type="RefSeq" id="WP_149545672.1">
    <property type="nucleotide sequence ID" value="NZ_VTPS01000013.1"/>
</dbReference>
<evidence type="ECO:0000313" key="9">
    <source>
        <dbReference type="EMBL" id="TZE81519.1"/>
    </source>
</evidence>
<dbReference type="GO" id="GO:0006355">
    <property type="term" value="P:regulation of DNA-templated transcription"/>
    <property type="evidence" value="ECO:0007669"/>
    <property type="project" value="InterPro"/>
</dbReference>
<dbReference type="Gene3D" id="3.40.50.2300">
    <property type="match status" value="1"/>
</dbReference>
<keyword evidence="4" id="KW-0010">Activator</keyword>
<dbReference type="SUPFAM" id="SSF52794">
    <property type="entry name" value="PTS system IIB component-like"/>
    <property type="match status" value="1"/>
</dbReference>
<sequence length="657" mass="74202">MTNRLPSIVKILLNSRVPVTVDFIAKELGVSNKTIRNDLKTLEDYLQKRGLSLKKRPGIGVSIEGSEKGKAALNNEVTAGAALPKSHTPESRKLFILKCLLLSKGSITIKQLSELMYVSKVTIQKDLNDVEEWLQRFNLSLLKKTNYGIEVVGDEENVRNAMANLIAMTENEDNLKELLYNEATFRIDYRTIEKLRELIDLDYVSIEKIITHAEEKLGFRFSDEAYSSLLIHLAIAIDRVRKNKDIQLSNDVLNDLKQKRDYPVAREIASMTERAFNIKLPESEVGYILLHILGAKMQQGKSLEVDLSFYDERNEDIAMTMAKEIIEIAQRSLAMDFSSDKLLLNGLILHLQPTINRLKYGLSLRNPILNEIKSNYPEIFGVAWMTSVVFEKYLGKNIGEEEIGYIALHIGAAVERAKKPLRTLVVCTSGIGTSQLLAARLEKSFKQLEIVDVISSIALTERPLDDIDIVISTVPVECSKPVITINPILSSIDIKMLENFIETMCKKNYSHLRHTLPVEVLECQRSYRNKEEVITSMYNSLYASGYVKKGYLEAMLQREKIGPTTIGNGVAMPHGSPELVNKSILAVTTLQDPVSWEDDKVDVVFMVCIAKDDVDKARTIFKGLYEIIDSSQTLNLLRKAKNRDEIIRILEDGNNAY</sequence>
<feature type="domain" description="PRD" evidence="8">
    <location>
        <begin position="197"/>
        <end position="302"/>
    </location>
</feature>
<evidence type="ECO:0000256" key="3">
    <source>
        <dbReference type="ARBA" id="ARBA00023015"/>
    </source>
</evidence>
<dbReference type="PROSITE" id="PS51094">
    <property type="entry name" value="PTS_EIIA_TYPE_2"/>
    <property type="match status" value="1"/>
</dbReference>
<keyword evidence="1" id="KW-0808">Transferase</keyword>
<dbReference type="InterPro" id="IPR011608">
    <property type="entry name" value="PRD"/>
</dbReference>
<dbReference type="GO" id="GO:0009401">
    <property type="term" value="P:phosphoenolpyruvate-dependent sugar phosphotransferase system"/>
    <property type="evidence" value="ECO:0007669"/>
    <property type="project" value="InterPro"/>
</dbReference>
<dbReference type="PROSITE" id="PS00372">
    <property type="entry name" value="PTS_EIIA_TYPE_2_HIS"/>
    <property type="match status" value="1"/>
</dbReference>
<dbReference type="InterPro" id="IPR003501">
    <property type="entry name" value="PTS_EIIB_2/3"/>
</dbReference>
<evidence type="ECO:0000259" key="6">
    <source>
        <dbReference type="PROSITE" id="PS51094"/>
    </source>
</evidence>
<dbReference type="Gene3D" id="3.40.930.10">
    <property type="entry name" value="Mannitol-specific EII, Chain A"/>
    <property type="match status" value="1"/>
</dbReference>
<dbReference type="Pfam" id="PF00359">
    <property type="entry name" value="PTS_EIIA_2"/>
    <property type="match status" value="1"/>
</dbReference>
<evidence type="ECO:0000256" key="5">
    <source>
        <dbReference type="ARBA" id="ARBA00023163"/>
    </source>
</evidence>
<keyword evidence="3" id="KW-0805">Transcription regulation</keyword>
<dbReference type="GO" id="GO:0008982">
    <property type="term" value="F:protein-N(PI)-phosphohistidine-sugar phosphotransferase activity"/>
    <property type="evidence" value="ECO:0007669"/>
    <property type="project" value="InterPro"/>
</dbReference>
<evidence type="ECO:0000256" key="2">
    <source>
        <dbReference type="ARBA" id="ARBA00022737"/>
    </source>
</evidence>
<keyword evidence="10" id="KW-1185">Reference proteome</keyword>
<evidence type="ECO:0000313" key="10">
    <source>
        <dbReference type="Proteomes" id="UP000322976"/>
    </source>
</evidence>
<dbReference type="Pfam" id="PF05043">
    <property type="entry name" value="Mga"/>
    <property type="match status" value="1"/>
</dbReference>
<dbReference type="Pfam" id="PF08279">
    <property type="entry name" value="HTH_11"/>
    <property type="match status" value="1"/>
</dbReference>
<feature type="domain" description="PRD" evidence="8">
    <location>
        <begin position="313"/>
        <end position="420"/>
    </location>
</feature>
<dbReference type="InterPro" id="IPR036095">
    <property type="entry name" value="PTS_EIIB-like_sf"/>
</dbReference>
<dbReference type="Proteomes" id="UP000322976">
    <property type="component" value="Unassembled WGS sequence"/>
</dbReference>
<dbReference type="InterPro" id="IPR050661">
    <property type="entry name" value="BglG_antiterminators"/>
</dbReference>
<dbReference type="AlphaFoldDB" id="A0A5D8QBJ0"/>
<dbReference type="InterPro" id="IPR013011">
    <property type="entry name" value="PTS_EIIB_2"/>
</dbReference>
<dbReference type="CDD" id="cd00211">
    <property type="entry name" value="PTS_IIA_fru"/>
    <property type="match status" value="1"/>
</dbReference>
<dbReference type="SUPFAM" id="SSF46785">
    <property type="entry name" value="Winged helix' DNA-binding domain"/>
    <property type="match status" value="1"/>
</dbReference>
<keyword evidence="5" id="KW-0804">Transcription</keyword>
<name>A0A5D8QBJ0_9THEO</name>
<dbReference type="InterPro" id="IPR016152">
    <property type="entry name" value="PTrfase/Anion_transptr"/>
</dbReference>